<evidence type="ECO:0000313" key="1">
    <source>
        <dbReference type="EMBL" id="MCI93992.1"/>
    </source>
</evidence>
<sequence length="47" mass="5074">PLILLDQKSDRVRRCSVQAPVKAKGGCVPAGAPTLKSVRVKQRFSVL</sequence>
<evidence type="ECO:0000313" key="2">
    <source>
        <dbReference type="Proteomes" id="UP000265520"/>
    </source>
</evidence>
<proteinExistence type="predicted"/>
<feature type="non-terminal residue" evidence="1">
    <location>
        <position position="1"/>
    </location>
</feature>
<name>A0A392W2R3_9FABA</name>
<protein>
    <submittedName>
        <fullName evidence="1">Uncharacterized protein</fullName>
    </submittedName>
</protein>
<reference evidence="1 2" key="1">
    <citation type="journal article" date="2018" name="Front. Plant Sci.">
        <title>Red Clover (Trifolium pratense) and Zigzag Clover (T. medium) - A Picture of Genomic Similarities and Differences.</title>
        <authorList>
            <person name="Dluhosova J."/>
            <person name="Istvanek J."/>
            <person name="Nedelnik J."/>
            <person name="Repkova J."/>
        </authorList>
    </citation>
    <scope>NUCLEOTIDE SEQUENCE [LARGE SCALE GENOMIC DNA]</scope>
    <source>
        <strain evidence="2">cv. 10/8</strain>
        <tissue evidence="1">Leaf</tissue>
    </source>
</reference>
<accession>A0A392W2R3</accession>
<dbReference type="Proteomes" id="UP000265520">
    <property type="component" value="Unassembled WGS sequence"/>
</dbReference>
<keyword evidence="2" id="KW-1185">Reference proteome</keyword>
<comment type="caution">
    <text evidence="1">The sequence shown here is derived from an EMBL/GenBank/DDBJ whole genome shotgun (WGS) entry which is preliminary data.</text>
</comment>
<dbReference type="AlphaFoldDB" id="A0A392W2R3"/>
<organism evidence="1 2">
    <name type="scientific">Trifolium medium</name>
    <dbReference type="NCBI Taxonomy" id="97028"/>
    <lineage>
        <taxon>Eukaryota</taxon>
        <taxon>Viridiplantae</taxon>
        <taxon>Streptophyta</taxon>
        <taxon>Embryophyta</taxon>
        <taxon>Tracheophyta</taxon>
        <taxon>Spermatophyta</taxon>
        <taxon>Magnoliopsida</taxon>
        <taxon>eudicotyledons</taxon>
        <taxon>Gunneridae</taxon>
        <taxon>Pentapetalae</taxon>
        <taxon>rosids</taxon>
        <taxon>fabids</taxon>
        <taxon>Fabales</taxon>
        <taxon>Fabaceae</taxon>
        <taxon>Papilionoideae</taxon>
        <taxon>50 kb inversion clade</taxon>
        <taxon>NPAAA clade</taxon>
        <taxon>Hologalegina</taxon>
        <taxon>IRL clade</taxon>
        <taxon>Trifolieae</taxon>
        <taxon>Trifolium</taxon>
    </lineage>
</organism>
<dbReference type="EMBL" id="LXQA011344395">
    <property type="protein sequence ID" value="MCI93992.1"/>
    <property type="molecule type" value="Genomic_DNA"/>
</dbReference>